<evidence type="ECO:0000313" key="1">
    <source>
        <dbReference type="EMBL" id="KAG6298951.1"/>
    </source>
</evidence>
<protein>
    <submittedName>
        <fullName evidence="1">Uncharacterized protein</fullName>
    </submittedName>
</protein>
<keyword evidence="2" id="KW-1185">Reference proteome</keyword>
<gene>
    <name evidence="1" type="ORF">E4U09_000331</name>
</gene>
<organism evidence="1 2">
    <name type="scientific">Claviceps aff. purpurea</name>
    <dbReference type="NCBI Taxonomy" id="1967640"/>
    <lineage>
        <taxon>Eukaryota</taxon>
        <taxon>Fungi</taxon>
        <taxon>Dikarya</taxon>
        <taxon>Ascomycota</taxon>
        <taxon>Pezizomycotina</taxon>
        <taxon>Sordariomycetes</taxon>
        <taxon>Hypocreomycetidae</taxon>
        <taxon>Hypocreales</taxon>
        <taxon>Clavicipitaceae</taxon>
        <taxon>Claviceps</taxon>
    </lineage>
</organism>
<evidence type="ECO:0000313" key="2">
    <source>
        <dbReference type="Proteomes" id="UP000707071"/>
    </source>
</evidence>
<accession>A0A9P7U2Z1</accession>
<dbReference type="AlphaFoldDB" id="A0A9P7U2Z1"/>
<proteinExistence type="predicted"/>
<dbReference type="EMBL" id="SRRH01000108">
    <property type="protein sequence ID" value="KAG6298951.1"/>
    <property type="molecule type" value="Genomic_DNA"/>
</dbReference>
<sequence length="80" mass="9060">MNLAFNFVRLLFQKPCGAGKTFLQPTTWTTQSAATPPLRTYTTFQPRLLVYFPHKALQDRLIVGVVDRPAWKLPLEGRGA</sequence>
<comment type="caution">
    <text evidence="1">The sequence shown here is derived from an EMBL/GenBank/DDBJ whole genome shotgun (WGS) entry which is preliminary data.</text>
</comment>
<reference evidence="1 2" key="1">
    <citation type="journal article" date="2020" name="bioRxiv">
        <title>Whole genome comparisons of ergot fungi reveals the divergence and evolution of species within the genus Claviceps are the result of varying mechanisms driving genome evolution and host range expansion.</title>
        <authorList>
            <person name="Wyka S.A."/>
            <person name="Mondo S.J."/>
            <person name="Liu M."/>
            <person name="Dettman J."/>
            <person name="Nalam V."/>
            <person name="Broders K.D."/>
        </authorList>
    </citation>
    <scope>NUCLEOTIDE SEQUENCE [LARGE SCALE GENOMIC DNA]</scope>
    <source>
        <strain evidence="1 2">Clav52</strain>
    </source>
</reference>
<dbReference type="Proteomes" id="UP000707071">
    <property type="component" value="Unassembled WGS sequence"/>
</dbReference>
<name>A0A9P7U2Z1_9HYPO</name>